<dbReference type="InterPro" id="IPR023753">
    <property type="entry name" value="FAD/NAD-binding_dom"/>
</dbReference>
<reference evidence="8 9" key="1">
    <citation type="submission" date="2017-07" db="EMBL/GenBank/DDBJ databases">
        <title>Mechanisms for carbon and nitrogen cycling indicate functional differentiation within the Candidate Phyla Radiation.</title>
        <authorList>
            <person name="Danczak R.E."/>
            <person name="Johnston M.D."/>
            <person name="Kenah C."/>
            <person name="Slattery M."/>
            <person name="Wrighton K.C."/>
            <person name="Wilkins M.J."/>
        </authorList>
    </citation>
    <scope>NUCLEOTIDE SEQUENCE [LARGE SCALE GENOMIC DNA]</scope>
    <source>
        <strain evidence="8">Licking1014_7</strain>
    </source>
</reference>
<accession>A0A554LJI2</accession>
<dbReference type="InterPro" id="IPR008255">
    <property type="entry name" value="Pyr_nucl-diS_OxRdtase_2_AS"/>
</dbReference>
<evidence type="ECO:0000256" key="2">
    <source>
        <dbReference type="ARBA" id="ARBA00022827"/>
    </source>
</evidence>
<keyword evidence="3" id="KW-0560">Oxidoreductase</keyword>
<keyword evidence="6" id="KW-1133">Transmembrane helix</keyword>
<dbReference type="SUPFAM" id="SSF51905">
    <property type="entry name" value="FAD/NAD(P)-binding domain"/>
    <property type="match status" value="1"/>
</dbReference>
<sequence>MGLFWANLQSQICAWELLCYIEIMLYDLIIIGGGAAGTAAAVYAARRGLKFVILTDFFGGEVSRSGEVWNYPGFPKITGIELAQKFRRHLEENRVEIKEGEKVETIIDIPQGLEVKTAFSIYQTKTVLVAAGAHPKKLDIPGEKELAGKGITYCATCDGPLFHGKEVAIIGGGNRALEAGLMMAQIAKNVSVININGEFSGEKTLADNLQNKKNVEVFSETETIEILGKDRVEAVKIKNKKTGALRQIPVQGVFIHIGVEPNSDFAPVDKNERGEIMVDKFGKTSNPKIWAAGDCVAFPYRQISVASGQGVSALLSMVEYLNLE</sequence>
<keyword evidence="2" id="KW-0274">FAD</keyword>
<keyword evidence="4" id="KW-1015">Disulfide bond</keyword>
<gene>
    <name evidence="8" type="ORF">CEN89_363</name>
</gene>
<protein>
    <submittedName>
        <fullName evidence="8">Alkyl hydroperoxide reductase subunit F</fullName>
    </submittedName>
</protein>
<dbReference type="GO" id="GO:0016668">
    <property type="term" value="F:oxidoreductase activity, acting on a sulfur group of donors, NAD(P) as acceptor"/>
    <property type="evidence" value="ECO:0007669"/>
    <property type="project" value="UniProtKB-ARBA"/>
</dbReference>
<organism evidence="8 9">
    <name type="scientific">Candidatus Berkelbacteria bacterium Licking1014_7</name>
    <dbReference type="NCBI Taxonomy" id="2017147"/>
    <lineage>
        <taxon>Bacteria</taxon>
        <taxon>Candidatus Berkelbacteria</taxon>
    </lineage>
</organism>
<evidence type="ECO:0000313" key="9">
    <source>
        <dbReference type="Proteomes" id="UP000315689"/>
    </source>
</evidence>
<comment type="caution">
    <text evidence="8">The sequence shown here is derived from an EMBL/GenBank/DDBJ whole genome shotgun (WGS) entry which is preliminary data.</text>
</comment>
<dbReference type="EMBL" id="VMGK01000009">
    <property type="protein sequence ID" value="TSC92998.1"/>
    <property type="molecule type" value="Genomic_DNA"/>
</dbReference>
<dbReference type="PANTHER" id="PTHR48105">
    <property type="entry name" value="THIOREDOXIN REDUCTASE 1-RELATED-RELATED"/>
    <property type="match status" value="1"/>
</dbReference>
<dbReference type="AlphaFoldDB" id="A0A554LJI2"/>
<dbReference type="PRINTS" id="PR00368">
    <property type="entry name" value="FADPNR"/>
</dbReference>
<evidence type="ECO:0000256" key="6">
    <source>
        <dbReference type="SAM" id="Phobius"/>
    </source>
</evidence>
<feature type="domain" description="FAD/NAD(P)-binding" evidence="7">
    <location>
        <begin position="26"/>
        <end position="310"/>
    </location>
</feature>
<dbReference type="Proteomes" id="UP000315689">
    <property type="component" value="Unassembled WGS sequence"/>
</dbReference>
<dbReference type="Pfam" id="PF07992">
    <property type="entry name" value="Pyr_redox_2"/>
    <property type="match status" value="1"/>
</dbReference>
<evidence type="ECO:0000256" key="4">
    <source>
        <dbReference type="ARBA" id="ARBA00023157"/>
    </source>
</evidence>
<keyword evidence="1" id="KW-0285">Flavoprotein</keyword>
<proteinExistence type="predicted"/>
<evidence type="ECO:0000259" key="7">
    <source>
        <dbReference type="Pfam" id="PF07992"/>
    </source>
</evidence>
<dbReference type="InterPro" id="IPR050097">
    <property type="entry name" value="Ferredoxin-NADP_redctase_2"/>
</dbReference>
<keyword evidence="6" id="KW-0472">Membrane</keyword>
<name>A0A554LJI2_9BACT</name>
<evidence type="ECO:0000256" key="5">
    <source>
        <dbReference type="ARBA" id="ARBA00023284"/>
    </source>
</evidence>
<dbReference type="InterPro" id="IPR036188">
    <property type="entry name" value="FAD/NAD-bd_sf"/>
</dbReference>
<keyword evidence="6" id="KW-0812">Transmembrane</keyword>
<dbReference type="PRINTS" id="PR00469">
    <property type="entry name" value="PNDRDTASEII"/>
</dbReference>
<evidence type="ECO:0000256" key="1">
    <source>
        <dbReference type="ARBA" id="ARBA00022630"/>
    </source>
</evidence>
<dbReference type="PROSITE" id="PS00573">
    <property type="entry name" value="PYRIDINE_REDOX_2"/>
    <property type="match status" value="1"/>
</dbReference>
<evidence type="ECO:0000313" key="8">
    <source>
        <dbReference type="EMBL" id="TSC92998.1"/>
    </source>
</evidence>
<keyword evidence="5" id="KW-0676">Redox-active center</keyword>
<feature type="transmembrane region" description="Helical" evidence="6">
    <location>
        <begin position="23"/>
        <end position="45"/>
    </location>
</feature>
<dbReference type="Gene3D" id="3.50.50.60">
    <property type="entry name" value="FAD/NAD(P)-binding domain"/>
    <property type="match status" value="2"/>
</dbReference>
<evidence type="ECO:0000256" key="3">
    <source>
        <dbReference type="ARBA" id="ARBA00023002"/>
    </source>
</evidence>